<dbReference type="KEGG" id="gey:QMQ05_05830"/>
<accession>A0AAU6WGM2</accession>
<dbReference type="AlphaFoldDB" id="A0AAU6WGM2"/>
<proteinExistence type="predicted"/>
<sequence>MNANSKIRKNLKARITRARKQYESLVISAENISYADLSFDTYHDPAKGRTELHLKLPTVPDEVGILASECLHHLRSTLNMVLSSAIRSSTDDPTKISKPQYPIFDTAEKFDKEARKRDLKGANDALVNWVRENQPFSFEGKLADSLSLLNKLSNSDKHTDLTAIATAMMNPAYIETSSISPSEDVRSWRVAIPMAVPAFGYVPTMLMAIETQPPTARIHFGSPSLLMQYVDISVVFAEAPQFYVGDIDLMIDDVEIICNSLMDFV</sequence>
<name>A0AAU6WGM2_9MICC</name>
<evidence type="ECO:0000313" key="2">
    <source>
        <dbReference type="Proteomes" id="UP001486888"/>
    </source>
</evidence>
<protein>
    <submittedName>
        <fullName evidence="1">Uncharacterized protein</fullName>
    </submittedName>
</protein>
<keyword evidence="2" id="KW-1185">Reference proteome</keyword>
<gene>
    <name evidence="1" type="ORF">QMQ05_05830</name>
</gene>
<evidence type="ECO:0000313" key="1">
    <source>
        <dbReference type="EMBL" id="XAO47042.1"/>
    </source>
</evidence>
<organism evidence="1 2">
    <name type="scientific">Glutamicibacter ectropisis</name>
    <dbReference type="NCBI Taxonomy" id="3046593"/>
    <lineage>
        <taxon>Bacteria</taxon>
        <taxon>Bacillati</taxon>
        <taxon>Actinomycetota</taxon>
        <taxon>Actinomycetes</taxon>
        <taxon>Micrococcales</taxon>
        <taxon>Micrococcaceae</taxon>
        <taxon>Glutamicibacter</taxon>
    </lineage>
</organism>
<dbReference type="RefSeq" id="WP_345473768.1">
    <property type="nucleotide sequence ID" value="NZ_CP125942.1"/>
</dbReference>
<dbReference type="EMBL" id="CP125942">
    <property type="protein sequence ID" value="XAO47042.1"/>
    <property type="molecule type" value="Genomic_DNA"/>
</dbReference>
<reference evidence="1 2" key="1">
    <citation type="submission" date="2023-05" db="EMBL/GenBank/DDBJ databases">
        <title>Glutamicibacter sp. B1, complete genome.</title>
        <authorList>
            <person name="Long Y.H."/>
            <person name="Fang T."/>
            <person name="Li X.Y."/>
        </authorList>
    </citation>
    <scope>NUCLEOTIDE SEQUENCE [LARGE SCALE GENOMIC DNA]</scope>
    <source>
        <strain evidence="1 2">B1</strain>
    </source>
</reference>
<dbReference type="Proteomes" id="UP001486888">
    <property type="component" value="Chromosome"/>
</dbReference>